<comment type="caution">
    <text evidence="8">The sequence shown here is derived from an EMBL/GenBank/DDBJ whole genome shotgun (WGS) entry which is preliminary data.</text>
</comment>
<evidence type="ECO:0000313" key="9">
    <source>
        <dbReference type="Proteomes" id="UP000479526"/>
    </source>
</evidence>
<dbReference type="RefSeq" id="WP_161477807.1">
    <property type="nucleotide sequence ID" value="NZ_WXEW01000001.1"/>
</dbReference>
<evidence type="ECO:0000256" key="6">
    <source>
        <dbReference type="SAM" id="SignalP"/>
    </source>
</evidence>
<dbReference type="PRINTS" id="PR00118">
    <property type="entry name" value="BLACTAMASEA"/>
</dbReference>
<dbReference type="AlphaFoldDB" id="A0A7C9IZW9"/>
<feature type="domain" description="Beta-lactamase class A catalytic" evidence="7">
    <location>
        <begin position="38"/>
        <end position="254"/>
    </location>
</feature>
<evidence type="ECO:0000256" key="2">
    <source>
        <dbReference type="ARBA" id="ARBA00012865"/>
    </source>
</evidence>
<dbReference type="GO" id="GO:0008800">
    <property type="term" value="F:beta-lactamase activity"/>
    <property type="evidence" value="ECO:0007669"/>
    <property type="project" value="UniProtKB-UniRule"/>
</dbReference>
<organism evidence="8 9">
    <name type="scientific">Herbidospora solisilvae</name>
    <dbReference type="NCBI Taxonomy" id="2696284"/>
    <lineage>
        <taxon>Bacteria</taxon>
        <taxon>Bacillati</taxon>
        <taxon>Actinomycetota</taxon>
        <taxon>Actinomycetes</taxon>
        <taxon>Streptosporangiales</taxon>
        <taxon>Streptosporangiaceae</taxon>
        <taxon>Herbidospora</taxon>
    </lineage>
</organism>
<dbReference type="EMBL" id="WXEW01000001">
    <property type="protein sequence ID" value="NAS20282.1"/>
    <property type="molecule type" value="Genomic_DNA"/>
</dbReference>
<keyword evidence="9" id="KW-1185">Reference proteome</keyword>
<gene>
    <name evidence="8" type="primary">bla</name>
    <name evidence="8" type="ORF">GT755_01130</name>
</gene>
<evidence type="ECO:0000256" key="1">
    <source>
        <dbReference type="ARBA" id="ARBA00009009"/>
    </source>
</evidence>
<keyword evidence="6" id="KW-0732">Signal</keyword>
<comment type="catalytic activity">
    <reaction evidence="5">
        <text>a beta-lactam + H2O = a substituted beta-amino acid</text>
        <dbReference type="Rhea" id="RHEA:20401"/>
        <dbReference type="ChEBI" id="CHEBI:15377"/>
        <dbReference type="ChEBI" id="CHEBI:35627"/>
        <dbReference type="ChEBI" id="CHEBI:140347"/>
        <dbReference type="EC" id="3.5.2.6"/>
    </reaction>
</comment>
<name>A0A7C9IZW9_9ACTN</name>
<dbReference type="Gene3D" id="3.40.710.10">
    <property type="entry name" value="DD-peptidase/beta-lactamase superfamily"/>
    <property type="match status" value="1"/>
</dbReference>
<dbReference type="Pfam" id="PF13354">
    <property type="entry name" value="Beta-lactamase2"/>
    <property type="match status" value="1"/>
</dbReference>
<sequence length="282" mass="29876">MLPLVLSLALLSGGVTAPPTSAVADLRALETAFKGRIGLYALDTATGRTVAYRSGERFPLASTFKGVLAAAVLDKKPDILGKRILIRKKDLLPNSPETAKHVGSRMTVAALARAAVTKSDNAAANLLLRQIGGPKGLTGYFRSLDDHVSRLDRNEPGLNLWHPREVRDTTTPAAIAADLKALTVGGALDAGDRRTFTGWLVANETGDKRIRAGLPKSWRIGDKTGTGGTYGTANDYAVIWPKGSKKPIIMAIYTNRTDRNAAADESVIARAATIAARGLGKL</sequence>
<dbReference type="GO" id="GO:0030655">
    <property type="term" value="P:beta-lactam antibiotic catabolic process"/>
    <property type="evidence" value="ECO:0007669"/>
    <property type="project" value="InterPro"/>
</dbReference>
<dbReference type="GO" id="GO:0046677">
    <property type="term" value="P:response to antibiotic"/>
    <property type="evidence" value="ECO:0007669"/>
    <property type="project" value="UniProtKB-UniRule"/>
</dbReference>
<reference evidence="8 9" key="1">
    <citation type="submission" date="2020-01" db="EMBL/GenBank/DDBJ databases">
        <title>Herbidospora sp. NEAU-GS84 nov., a novel actinomycete isolated from soil.</title>
        <authorList>
            <person name="Han L."/>
        </authorList>
    </citation>
    <scope>NUCLEOTIDE SEQUENCE [LARGE SCALE GENOMIC DNA]</scope>
    <source>
        <strain evidence="8 9">NEAU-GS84</strain>
    </source>
</reference>
<evidence type="ECO:0000256" key="3">
    <source>
        <dbReference type="ARBA" id="ARBA00022801"/>
    </source>
</evidence>
<evidence type="ECO:0000313" key="8">
    <source>
        <dbReference type="EMBL" id="NAS20282.1"/>
    </source>
</evidence>
<dbReference type="EC" id="3.5.2.6" evidence="2 5"/>
<protein>
    <recommendedName>
        <fullName evidence="2 5">Beta-lactamase</fullName>
        <ecNumber evidence="2 5">3.5.2.6</ecNumber>
    </recommendedName>
</protein>
<evidence type="ECO:0000256" key="4">
    <source>
        <dbReference type="ARBA" id="ARBA00023251"/>
    </source>
</evidence>
<dbReference type="Proteomes" id="UP000479526">
    <property type="component" value="Unassembled WGS sequence"/>
</dbReference>
<keyword evidence="3 5" id="KW-0378">Hydrolase</keyword>
<dbReference type="SUPFAM" id="SSF56601">
    <property type="entry name" value="beta-lactamase/transpeptidase-like"/>
    <property type="match status" value="1"/>
</dbReference>
<proteinExistence type="inferred from homology"/>
<evidence type="ECO:0000259" key="7">
    <source>
        <dbReference type="Pfam" id="PF13354"/>
    </source>
</evidence>
<dbReference type="InterPro" id="IPR000871">
    <property type="entry name" value="Beta-lactam_class-A"/>
</dbReference>
<evidence type="ECO:0000256" key="5">
    <source>
        <dbReference type="RuleBase" id="RU361140"/>
    </source>
</evidence>
<keyword evidence="4 5" id="KW-0046">Antibiotic resistance</keyword>
<dbReference type="InterPro" id="IPR045155">
    <property type="entry name" value="Beta-lactam_cat"/>
</dbReference>
<comment type="similarity">
    <text evidence="1 5">Belongs to the class-A beta-lactamase family.</text>
</comment>
<dbReference type="NCBIfam" id="NF033103">
    <property type="entry name" value="bla_class_A"/>
    <property type="match status" value="1"/>
</dbReference>
<dbReference type="InterPro" id="IPR023650">
    <property type="entry name" value="Beta-lactam_class-A_AS"/>
</dbReference>
<feature type="signal peptide" evidence="6">
    <location>
        <begin position="1"/>
        <end position="17"/>
    </location>
</feature>
<feature type="chain" id="PRO_5039035103" description="Beta-lactamase" evidence="6">
    <location>
        <begin position="18"/>
        <end position="282"/>
    </location>
</feature>
<dbReference type="PANTHER" id="PTHR35333">
    <property type="entry name" value="BETA-LACTAMASE"/>
    <property type="match status" value="1"/>
</dbReference>
<dbReference type="PANTHER" id="PTHR35333:SF3">
    <property type="entry name" value="BETA-LACTAMASE-TYPE TRANSPEPTIDASE FOLD CONTAINING PROTEIN"/>
    <property type="match status" value="1"/>
</dbReference>
<accession>A0A7C9IZW9</accession>
<dbReference type="InterPro" id="IPR012338">
    <property type="entry name" value="Beta-lactam/transpept-like"/>
</dbReference>
<dbReference type="PROSITE" id="PS00146">
    <property type="entry name" value="BETA_LACTAMASE_A"/>
    <property type="match status" value="1"/>
</dbReference>